<feature type="coiled-coil region" evidence="1">
    <location>
        <begin position="22"/>
        <end position="66"/>
    </location>
</feature>
<evidence type="ECO:0000313" key="3">
    <source>
        <dbReference type="Proteomes" id="UP000053825"/>
    </source>
</evidence>
<keyword evidence="3" id="KW-1185">Reference proteome</keyword>
<evidence type="ECO:0000256" key="1">
    <source>
        <dbReference type="SAM" id="Coils"/>
    </source>
</evidence>
<proteinExistence type="predicted"/>
<sequence>MSIRDSISKETADSERVSDYSYNLLKVEYERCRQEIYDLKRKLQLNEAMLQEVQEANELLERSLDRRVLEKETIIEEKHRNLTKKYDNIISNFETELARQTKEIEELRLQRAAGQCVETEHVVIANQSLNLSIEADNILLKNRIDQLLSNLTDERKKYGHAEQTIEELKTRCDELERYYRSTKQQYDEKNQALEDVRAEITLLRAETVAVSSEADPAHESRKGNSLFAEVEDRRQNIVTKMNELRDKYMEAKRVCKSQMAEIKMLRAERVATLTKWENSVDGTLAKHEQLIQKYKSRVSDLENKLISEIKKNDDSKQCNCIDGSFRYFQTLLDAKRKEMQKLHIQVEDLCTKLLLEEEIKINITKELQYWQNKASSFEVIIFILLLNNYINKSYFI</sequence>
<reference evidence="2 3" key="1">
    <citation type="submission" date="2015-07" db="EMBL/GenBank/DDBJ databases">
        <title>The genome of Habropoda laboriosa.</title>
        <authorList>
            <person name="Pan H."/>
            <person name="Kapheim K."/>
        </authorList>
    </citation>
    <scope>NUCLEOTIDE SEQUENCE [LARGE SCALE GENOMIC DNA]</scope>
    <source>
        <strain evidence="2">0110345459</strain>
    </source>
</reference>
<keyword evidence="1" id="KW-0175">Coiled coil</keyword>
<gene>
    <name evidence="2" type="ORF">WH47_04270</name>
</gene>
<protein>
    <submittedName>
        <fullName evidence="2">Uncharacterized protein</fullName>
    </submittedName>
</protein>
<organism evidence="2 3">
    <name type="scientific">Habropoda laboriosa</name>
    <dbReference type="NCBI Taxonomy" id="597456"/>
    <lineage>
        <taxon>Eukaryota</taxon>
        <taxon>Metazoa</taxon>
        <taxon>Ecdysozoa</taxon>
        <taxon>Arthropoda</taxon>
        <taxon>Hexapoda</taxon>
        <taxon>Insecta</taxon>
        <taxon>Pterygota</taxon>
        <taxon>Neoptera</taxon>
        <taxon>Endopterygota</taxon>
        <taxon>Hymenoptera</taxon>
        <taxon>Apocrita</taxon>
        <taxon>Aculeata</taxon>
        <taxon>Apoidea</taxon>
        <taxon>Anthophila</taxon>
        <taxon>Apidae</taxon>
        <taxon>Habropoda</taxon>
    </lineage>
</organism>
<dbReference type="AlphaFoldDB" id="A0A0L7QVM9"/>
<dbReference type="STRING" id="597456.A0A0L7QVM9"/>
<feature type="coiled-coil region" evidence="1">
    <location>
        <begin position="151"/>
        <end position="352"/>
    </location>
</feature>
<name>A0A0L7QVM9_9HYME</name>
<evidence type="ECO:0000313" key="2">
    <source>
        <dbReference type="EMBL" id="KOC62609.1"/>
    </source>
</evidence>
<dbReference type="EMBL" id="KQ414727">
    <property type="protein sequence ID" value="KOC62609.1"/>
    <property type="molecule type" value="Genomic_DNA"/>
</dbReference>
<dbReference type="Proteomes" id="UP000053825">
    <property type="component" value="Unassembled WGS sequence"/>
</dbReference>
<accession>A0A0L7QVM9</accession>
<dbReference type="Gene3D" id="1.10.287.1490">
    <property type="match status" value="1"/>
</dbReference>